<evidence type="ECO:0000313" key="1">
    <source>
        <dbReference type="EMBL" id="KAF2249469.1"/>
    </source>
</evidence>
<dbReference type="EMBL" id="ML987195">
    <property type="protein sequence ID" value="KAF2249469.1"/>
    <property type="molecule type" value="Genomic_DNA"/>
</dbReference>
<keyword evidence="2" id="KW-1185">Reference proteome</keyword>
<dbReference type="AlphaFoldDB" id="A0A6A6IGY1"/>
<name>A0A6A6IGY1_9PLEO</name>
<evidence type="ECO:0000313" key="2">
    <source>
        <dbReference type="Proteomes" id="UP000800094"/>
    </source>
</evidence>
<dbReference type="RefSeq" id="XP_033684473.1">
    <property type="nucleotide sequence ID" value="XM_033822013.1"/>
</dbReference>
<gene>
    <name evidence="1" type="ORF">BU26DRAFT_318578</name>
</gene>
<dbReference type="Proteomes" id="UP000800094">
    <property type="component" value="Unassembled WGS sequence"/>
</dbReference>
<organism evidence="1 2">
    <name type="scientific">Trematosphaeria pertusa</name>
    <dbReference type="NCBI Taxonomy" id="390896"/>
    <lineage>
        <taxon>Eukaryota</taxon>
        <taxon>Fungi</taxon>
        <taxon>Dikarya</taxon>
        <taxon>Ascomycota</taxon>
        <taxon>Pezizomycotina</taxon>
        <taxon>Dothideomycetes</taxon>
        <taxon>Pleosporomycetidae</taxon>
        <taxon>Pleosporales</taxon>
        <taxon>Massarineae</taxon>
        <taxon>Trematosphaeriaceae</taxon>
        <taxon>Trematosphaeria</taxon>
    </lineage>
</organism>
<sequence>MFCVLIGPSKVLRYYFIPLVLLLRHARLASSACLIPRVRRRRWCSLPSARPLFALFFLYIVTGLPRTKARWWVRGYAYACDVCHVLDTARRARGKE</sequence>
<accession>A0A6A6IGY1</accession>
<reference evidence="1" key="1">
    <citation type="journal article" date="2020" name="Stud. Mycol.">
        <title>101 Dothideomycetes genomes: a test case for predicting lifestyles and emergence of pathogens.</title>
        <authorList>
            <person name="Haridas S."/>
            <person name="Albert R."/>
            <person name="Binder M."/>
            <person name="Bloem J."/>
            <person name="Labutti K."/>
            <person name="Salamov A."/>
            <person name="Andreopoulos B."/>
            <person name="Baker S."/>
            <person name="Barry K."/>
            <person name="Bills G."/>
            <person name="Bluhm B."/>
            <person name="Cannon C."/>
            <person name="Castanera R."/>
            <person name="Culley D."/>
            <person name="Daum C."/>
            <person name="Ezra D."/>
            <person name="Gonzalez J."/>
            <person name="Henrissat B."/>
            <person name="Kuo A."/>
            <person name="Liang C."/>
            <person name="Lipzen A."/>
            <person name="Lutzoni F."/>
            <person name="Magnuson J."/>
            <person name="Mondo S."/>
            <person name="Nolan M."/>
            <person name="Ohm R."/>
            <person name="Pangilinan J."/>
            <person name="Park H.-J."/>
            <person name="Ramirez L."/>
            <person name="Alfaro M."/>
            <person name="Sun H."/>
            <person name="Tritt A."/>
            <person name="Yoshinaga Y."/>
            <person name="Zwiers L.-H."/>
            <person name="Turgeon B."/>
            <person name="Goodwin S."/>
            <person name="Spatafora J."/>
            <person name="Crous P."/>
            <person name="Grigoriev I."/>
        </authorList>
    </citation>
    <scope>NUCLEOTIDE SEQUENCE</scope>
    <source>
        <strain evidence="1">CBS 122368</strain>
    </source>
</reference>
<protein>
    <submittedName>
        <fullName evidence="1">Uncharacterized protein</fullName>
    </submittedName>
</protein>
<proteinExistence type="predicted"/>
<dbReference type="GeneID" id="54575343"/>